<evidence type="ECO:0000256" key="2">
    <source>
        <dbReference type="ARBA" id="ARBA00023125"/>
    </source>
</evidence>
<gene>
    <name evidence="5" type="ORF">DDE18_18925</name>
</gene>
<evidence type="ECO:0000259" key="4">
    <source>
        <dbReference type="PROSITE" id="PS50995"/>
    </source>
</evidence>
<name>A0A2T8F686_9ACTN</name>
<feature type="domain" description="HTH marR-type" evidence="4">
    <location>
        <begin position="11"/>
        <end position="141"/>
    </location>
</feature>
<dbReference type="OrthoDB" id="122135at2"/>
<dbReference type="PROSITE" id="PS50995">
    <property type="entry name" value="HTH_MARR_2"/>
    <property type="match status" value="1"/>
</dbReference>
<protein>
    <submittedName>
        <fullName evidence="5">MarR family transcriptional regulator</fullName>
    </submittedName>
</protein>
<keyword evidence="1" id="KW-0805">Transcription regulation</keyword>
<reference evidence="5 6" key="1">
    <citation type="submission" date="2018-04" db="EMBL/GenBank/DDBJ databases">
        <title>Genome of Nocardioides gansuensis WSJ-1.</title>
        <authorList>
            <person name="Wu S."/>
            <person name="Wang G."/>
        </authorList>
    </citation>
    <scope>NUCLEOTIDE SEQUENCE [LARGE SCALE GENOMIC DNA]</scope>
    <source>
        <strain evidence="5 6">WSJ-1</strain>
    </source>
</reference>
<dbReference type="InterPro" id="IPR000835">
    <property type="entry name" value="HTH_MarR-typ"/>
</dbReference>
<dbReference type="SUPFAM" id="SSF46785">
    <property type="entry name" value="Winged helix' DNA-binding domain"/>
    <property type="match status" value="1"/>
</dbReference>
<dbReference type="Gene3D" id="1.10.10.10">
    <property type="entry name" value="Winged helix-like DNA-binding domain superfamily/Winged helix DNA-binding domain"/>
    <property type="match status" value="1"/>
</dbReference>
<dbReference type="Proteomes" id="UP000246018">
    <property type="component" value="Unassembled WGS sequence"/>
</dbReference>
<dbReference type="InterPro" id="IPR036388">
    <property type="entry name" value="WH-like_DNA-bd_sf"/>
</dbReference>
<sequence length="144" mass="16329">MVRQDDLRRLELEMGVLLRRIKRVLHERATQVHPDLQPAAYLLLAHLTHNGPARASEISDVFALDKGAVSRHVQHLVELGLIERRRDPDDGRATILVPTPDGEARVAAVAVARRQQLEERLEGWSDSDLTTFIDGLSRYNRTLE</sequence>
<proteinExistence type="predicted"/>
<dbReference type="PANTHER" id="PTHR33164">
    <property type="entry name" value="TRANSCRIPTIONAL REGULATOR, MARR FAMILY"/>
    <property type="match status" value="1"/>
</dbReference>
<dbReference type="PROSITE" id="PS01117">
    <property type="entry name" value="HTH_MARR_1"/>
    <property type="match status" value="1"/>
</dbReference>
<comment type="caution">
    <text evidence="5">The sequence shown here is derived from an EMBL/GenBank/DDBJ whole genome shotgun (WGS) entry which is preliminary data.</text>
</comment>
<evidence type="ECO:0000256" key="1">
    <source>
        <dbReference type="ARBA" id="ARBA00023015"/>
    </source>
</evidence>
<dbReference type="AlphaFoldDB" id="A0A2T8F686"/>
<dbReference type="CDD" id="cd00090">
    <property type="entry name" value="HTH_ARSR"/>
    <property type="match status" value="1"/>
</dbReference>
<evidence type="ECO:0000313" key="6">
    <source>
        <dbReference type="Proteomes" id="UP000246018"/>
    </source>
</evidence>
<dbReference type="Pfam" id="PF12802">
    <property type="entry name" value="MarR_2"/>
    <property type="match status" value="1"/>
</dbReference>
<organism evidence="5 6">
    <name type="scientific">Nocardioides gansuensis</name>
    <dbReference type="NCBI Taxonomy" id="2138300"/>
    <lineage>
        <taxon>Bacteria</taxon>
        <taxon>Bacillati</taxon>
        <taxon>Actinomycetota</taxon>
        <taxon>Actinomycetes</taxon>
        <taxon>Propionibacteriales</taxon>
        <taxon>Nocardioidaceae</taxon>
        <taxon>Nocardioides</taxon>
    </lineage>
</organism>
<evidence type="ECO:0000313" key="5">
    <source>
        <dbReference type="EMBL" id="PVG81224.1"/>
    </source>
</evidence>
<dbReference type="EMBL" id="QDGZ01000009">
    <property type="protein sequence ID" value="PVG81224.1"/>
    <property type="molecule type" value="Genomic_DNA"/>
</dbReference>
<dbReference type="GO" id="GO:0003700">
    <property type="term" value="F:DNA-binding transcription factor activity"/>
    <property type="evidence" value="ECO:0007669"/>
    <property type="project" value="InterPro"/>
</dbReference>
<keyword evidence="6" id="KW-1185">Reference proteome</keyword>
<dbReference type="GO" id="GO:0006950">
    <property type="term" value="P:response to stress"/>
    <property type="evidence" value="ECO:0007669"/>
    <property type="project" value="TreeGrafter"/>
</dbReference>
<dbReference type="InterPro" id="IPR023187">
    <property type="entry name" value="Tscrpt_reg_MarR-type_CS"/>
</dbReference>
<dbReference type="SMART" id="SM00347">
    <property type="entry name" value="HTH_MARR"/>
    <property type="match status" value="1"/>
</dbReference>
<dbReference type="InterPro" id="IPR039422">
    <property type="entry name" value="MarR/SlyA-like"/>
</dbReference>
<evidence type="ECO:0000256" key="3">
    <source>
        <dbReference type="ARBA" id="ARBA00023163"/>
    </source>
</evidence>
<dbReference type="InterPro" id="IPR036390">
    <property type="entry name" value="WH_DNA-bd_sf"/>
</dbReference>
<dbReference type="InterPro" id="IPR011991">
    <property type="entry name" value="ArsR-like_HTH"/>
</dbReference>
<dbReference type="RefSeq" id="WP_116573841.1">
    <property type="nucleotide sequence ID" value="NZ_QDGZ01000009.1"/>
</dbReference>
<accession>A0A2T8F686</accession>
<dbReference type="GO" id="GO:0003677">
    <property type="term" value="F:DNA binding"/>
    <property type="evidence" value="ECO:0007669"/>
    <property type="project" value="UniProtKB-KW"/>
</dbReference>
<keyword evidence="2" id="KW-0238">DNA-binding</keyword>
<keyword evidence="3" id="KW-0804">Transcription</keyword>
<dbReference type="PANTHER" id="PTHR33164:SF57">
    <property type="entry name" value="MARR-FAMILY TRANSCRIPTIONAL REGULATOR"/>
    <property type="match status" value="1"/>
</dbReference>